<dbReference type="SFLD" id="SFLDG01021">
    <property type="entry name" value="Trichodiene_Synthase_Like"/>
    <property type="match status" value="1"/>
</dbReference>
<keyword evidence="2" id="KW-0456">Lyase</keyword>
<evidence type="ECO:0000313" key="4">
    <source>
        <dbReference type="Proteomes" id="UP001147752"/>
    </source>
</evidence>
<evidence type="ECO:0000313" key="3">
    <source>
        <dbReference type="EMBL" id="KAJ5356440.1"/>
    </source>
</evidence>
<evidence type="ECO:0000256" key="1">
    <source>
        <dbReference type="ARBA" id="ARBA00007946"/>
    </source>
</evidence>
<evidence type="ECO:0000256" key="2">
    <source>
        <dbReference type="ARBA" id="ARBA00023239"/>
    </source>
</evidence>
<dbReference type="SUPFAM" id="SSF48576">
    <property type="entry name" value="Terpenoid synthases"/>
    <property type="match status" value="1"/>
</dbReference>
<gene>
    <name evidence="3" type="ORF">N7517_011049</name>
</gene>
<dbReference type="AlphaFoldDB" id="A0A9W9UV09"/>
<dbReference type="RefSeq" id="XP_056574587.1">
    <property type="nucleotide sequence ID" value="XM_056728772.1"/>
</dbReference>
<dbReference type="Pfam" id="PF06330">
    <property type="entry name" value="TRI5"/>
    <property type="match status" value="1"/>
</dbReference>
<sequence>MDFGYPKQPVYEARIHIGHLQQQCAAILEGFLSDASFTILDRSYDTLTIKTKIQQYFDTLHLEPTIQQDLLPFIDFSAYVGVTFYPHATHEIQAAVGIFNTYATVIDDKSCGIGPSLRYFTTQLASSQPQKHPFLQHFQQFIKSECPRLFGPFAGDMILKSVLDFISISHYEMVEEERGNQPECLPDAPLFAEYVRLKSGLAETYAYFVFPENLYPESKYLQTYMPTIPYLRQFIDYTNDILSFYKEELAGERFNFIHNSAQSGHCSTAQSLEDLCKRTIDIIEHIRVLSSKDAKMLADIEQFIQGYILMHLGTSRYRLVELALNGVERARECLRGKIDSVT</sequence>
<dbReference type="SFLD" id="SFLDS00005">
    <property type="entry name" value="Isoprenoid_Synthase_Type_I"/>
    <property type="match status" value="1"/>
</dbReference>
<dbReference type="GO" id="GO:0016838">
    <property type="term" value="F:carbon-oxygen lyase activity, acting on phosphates"/>
    <property type="evidence" value="ECO:0007669"/>
    <property type="project" value="InterPro"/>
</dbReference>
<dbReference type="InterPro" id="IPR008949">
    <property type="entry name" value="Isoprenoid_synthase_dom_sf"/>
</dbReference>
<protein>
    <submittedName>
        <fullName evidence="3">Trichodiene synthase</fullName>
    </submittedName>
</protein>
<organism evidence="3 4">
    <name type="scientific">Penicillium concentricum</name>
    <dbReference type="NCBI Taxonomy" id="293559"/>
    <lineage>
        <taxon>Eukaryota</taxon>
        <taxon>Fungi</taxon>
        <taxon>Dikarya</taxon>
        <taxon>Ascomycota</taxon>
        <taxon>Pezizomycotina</taxon>
        <taxon>Eurotiomycetes</taxon>
        <taxon>Eurotiomycetidae</taxon>
        <taxon>Eurotiales</taxon>
        <taxon>Aspergillaceae</taxon>
        <taxon>Penicillium</taxon>
    </lineage>
</organism>
<name>A0A9W9UV09_9EURO</name>
<comment type="similarity">
    <text evidence="1">Belongs to the trichodiene synthase family.</text>
</comment>
<proteinExistence type="inferred from homology"/>
<dbReference type="InterPro" id="IPR024652">
    <property type="entry name" value="Trichodiene_synth"/>
</dbReference>
<reference evidence="3" key="1">
    <citation type="submission" date="2022-12" db="EMBL/GenBank/DDBJ databases">
        <authorList>
            <person name="Petersen C."/>
        </authorList>
    </citation>
    <scope>NUCLEOTIDE SEQUENCE</scope>
    <source>
        <strain evidence="3">IBT 3081</strain>
    </source>
</reference>
<dbReference type="Proteomes" id="UP001147752">
    <property type="component" value="Unassembled WGS sequence"/>
</dbReference>
<dbReference type="OrthoDB" id="2998174at2759"/>
<dbReference type="GeneID" id="81467955"/>
<keyword evidence="4" id="KW-1185">Reference proteome</keyword>
<accession>A0A9W9UV09</accession>
<dbReference type="EMBL" id="JAPZBT010000006">
    <property type="protein sequence ID" value="KAJ5356440.1"/>
    <property type="molecule type" value="Genomic_DNA"/>
</dbReference>
<comment type="caution">
    <text evidence="3">The sequence shown here is derived from an EMBL/GenBank/DDBJ whole genome shotgun (WGS) entry which is preliminary data.</text>
</comment>
<reference evidence="3" key="2">
    <citation type="journal article" date="2023" name="IMA Fungus">
        <title>Comparative genomic study of the Penicillium genus elucidates a diverse pangenome and 15 lateral gene transfer events.</title>
        <authorList>
            <person name="Petersen C."/>
            <person name="Sorensen T."/>
            <person name="Nielsen M.R."/>
            <person name="Sondergaard T.E."/>
            <person name="Sorensen J.L."/>
            <person name="Fitzpatrick D.A."/>
            <person name="Frisvad J.C."/>
            <person name="Nielsen K.L."/>
        </authorList>
    </citation>
    <scope>NUCLEOTIDE SEQUENCE</scope>
    <source>
        <strain evidence="3">IBT 3081</strain>
    </source>
</reference>
<dbReference type="Gene3D" id="1.10.600.10">
    <property type="entry name" value="Farnesyl Diphosphate Synthase"/>
    <property type="match status" value="1"/>
</dbReference>